<proteinExistence type="predicted"/>
<dbReference type="STRING" id="32507.ENSNBRP00000032133"/>
<dbReference type="Proteomes" id="UP000261580">
    <property type="component" value="Unassembled WGS sequence"/>
</dbReference>
<dbReference type="GeneTree" id="ENSGT00980000199531"/>
<dbReference type="SUPFAM" id="SSF57850">
    <property type="entry name" value="RING/U-box"/>
    <property type="match status" value="1"/>
</dbReference>
<reference evidence="6" key="2">
    <citation type="submission" date="2025-09" db="UniProtKB">
        <authorList>
            <consortium name="Ensembl"/>
        </authorList>
    </citation>
    <scope>IDENTIFICATION</scope>
</reference>
<evidence type="ECO:0000256" key="1">
    <source>
        <dbReference type="ARBA" id="ARBA00022723"/>
    </source>
</evidence>
<keyword evidence="7" id="KW-1185">Reference proteome</keyword>
<sequence>QKGGYRFMISDEVFGLGCEVCMSEPQEPVGLPCYHIYCLTCIKQSLDAGQTSCPKCRGKFLKMGGDHVGHLEVGHLGYNFCFFNRKRAM</sequence>
<dbReference type="InterPro" id="IPR001841">
    <property type="entry name" value="Znf_RING"/>
</dbReference>
<dbReference type="Pfam" id="PF00097">
    <property type="entry name" value="zf-C3HC4"/>
    <property type="match status" value="1"/>
</dbReference>
<dbReference type="SMART" id="SM00184">
    <property type="entry name" value="RING"/>
    <property type="match status" value="1"/>
</dbReference>
<evidence type="ECO:0000256" key="3">
    <source>
        <dbReference type="ARBA" id="ARBA00022833"/>
    </source>
</evidence>
<dbReference type="PROSITE" id="PS50089">
    <property type="entry name" value="ZF_RING_2"/>
    <property type="match status" value="1"/>
</dbReference>
<name>A0A3Q4ICC1_NEOBR</name>
<reference evidence="6" key="1">
    <citation type="submission" date="2025-08" db="UniProtKB">
        <authorList>
            <consortium name="Ensembl"/>
        </authorList>
    </citation>
    <scope>IDENTIFICATION</scope>
</reference>
<keyword evidence="2 4" id="KW-0863">Zinc-finger</keyword>
<dbReference type="InterPro" id="IPR013083">
    <property type="entry name" value="Znf_RING/FYVE/PHD"/>
</dbReference>
<accession>A0A3Q4ICC1</accession>
<feature type="domain" description="RING-type" evidence="5">
    <location>
        <begin position="18"/>
        <end position="57"/>
    </location>
</feature>
<dbReference type="InterPro" id="IPR017907">
    <property type="entry name" value="Znf_RING_CS"/>
</dbReference>
<dbReference type="Gene3D" id="3.30.40.10">
    <property type="entry name" value="Zinc/RING finger domain, C3HC4 (zinc finger)"/>
    <property type="match status" value="1"/>
</dbReference>
<evidence type="ECO:0000313" key="6">
    <source>
        <dbReference type="Ensembl" id="ENSNBRP00000032133.1"/>
    </source>
</evidence>
<organism evidence="6 7">
    <name type="scientific">Neolamprologus brichardi</name>
    <name type="common">Fairy cichlid</name>
    <name type="synonym">Lamprologus brichardi</name>
    <dbReference type="NCBI Taxonomy" id="32507"/>
    <lineage>
        <taxon>Eukaryota</taxon>
        <taxon>Metazoa</taxon>
        <taxon>Chordata</taxon>
        <taxon>Craniata</taxon>
        <taxon>Vertebrata</taxon>
        <taxon>Euteleostomi</taxon>
        <taxon>Actinopterygii</taxon>
        <taxon>Neopterygii</taxon>
        <taxon>Teleostei</taxon>
        <taxon>Neoteleostei</taxon>
        <taxon>Acanthomorphata</taxon>
        <taxon>Ovalentaria</taxon>
        <taxon>Cichlomorphae</taxon>
        <taxon>Cichliformes</taxon>
        <taxon>Cichlidae</taxon>
        <taxon>African cichlids</taxon>
        <taxon>Pseudocrenilabrinae</taxon>
        <taxon>Lamprologini</taxon>
        <taxon>Neolamprologus</taxon>
    </lineage>
</organism>
<dbReference type="Ensembl" id="ENSNBRT00000032948.1">
    <property type="protein sequence ID" value="ENSNBRP00000032133.1"/>
    <property type="gene ID" value="ENSNBRG00000024401.1"/>
</dbReference>
<evidence type="ECO:0000256" key="4">
    <source>
        <dbReference type="PROSITE-ProRule" id="PRU00175"/>
    </source>
</evidence>
<keyword evidence="1" id="KW-0479">Metal-binding</keyword>
<dbReference type="PROSITE" id="PS00518">
    <property type="entry name" value="ZF_RING_1"/>
    <property type="match status" value="1"/>
</dbReference>
<evidence type="ECO:0000259" key="5">
    <source>
        <dbReference type="PROSITE" id="PS50089"/>
    </source>
</evidence>
<dbReference type="InterPro" id="IPR018957">
    <property type="entry name" value="Znf_C3HC4_RING-type"/>
</dbReference>
<evidence type="ECO:0000313" key="7">
    <source>
        <dbReference type="Proteomes" id="UP000261580"/>
    </source>
</evidence>
<keyword evidence="3" id="KW-0862">Zinc</keyword>
<protein>
    <recommendedName>
        <fullName evidence="5">RING-type domain-containing protein</fullName>
    </recommendedName>
</protein>
<dbReference type="AlphaFoldDB" id="A0A3Q4ICC1"/>
<dbReference type="Bgee" id="ENSNBRG00000024401">
    <property type="expression patterns" value="Expressed in blood and 7 other cell types or tissues"/>
</dbReference>
<evidence type="ECO:0000256" key="2">
    <source>
        <dbReference type="ARBA" id="ARBA00022771"/>
    </source>
</evidence>
<dbReference type="GO" id="GO:0008270">
    <property type="term" value="F:zinc ion binding"/>
    <property type="evidence" value="ECO:0007669"/>
    <property type="project" value="UniProtKB-KW"/>
</dbReference>